<dbReference type="PANTHER" id="PTHR42953:SF3">
    <property type="entry name" value="HIGH-AFFINITY ZINC UPTAKE SYSTEM PROTEIN ZNUA"/>
    <property type="match status" value="1"/>
</dbReference>
<feature type="chain" id="PRO_5011509492" description="High-affinity zinc uptake system protein ZnuA" evidence="7">
    <location>
        <begin position="22"/>
        <end position="338"/>
    </location>
</feature>
<dbReference type="STRING" id="441112.SAMN04488094_102254"/>
<dbReference type="AlphaFoldDB" id="A0A1I1FR30"/>
<evidence type="ECO:0000256" key="2">
    <source>
        <dbReference type="ARBA" id="ARBA00015915"/>
    </source>
</evidence>
<evidence type="ECO:0000256" key="7">
    <source>
        <dbReference type="SAM" id="SignalP"/>
    </source>
</evidence>
<keyword evidence="5" id="KW-0406">Ion transport</keyword>
<evidence type="ECO:0000256" key="1">
    <source>
        <dbReference type="ARBA" id="ARBA00011028"/>
    </source>
</evidence>
<evidence type="ECO:0000256" key="3">
    <source>
        <dbReference type="ARBA" id="ARBA00022448"/>
    </source>
</evidence>
<dbReference type="EMBL" id="FOLG01000002">
    <property type="protein sequence ID" value="SFC01897.1"/>
    <property type="molecule type" value="Genomic_DNA"/>
</dbReference>
<dbReference type="RefSeq" id="WP_093359620.1">
    <property type="nucleotide sequence ID" value="NZ_FOLG01000002.1"/>
</dbReference>
<dbReference type="SUPFAM" id="SSF53807">
    <property type="entry name" value="Helical backbone' metal receptor"/>
    <property type="match status" value="1"/>
</dbReference>
<comment type="similarity">
    <text evidence="1">Belongs to the bacterial solute-binding protein 9 family.</text>
</comment>
<proteinExistence type="inferred from homology"/>
<dbReference type="InterPro" id="IPR006127">
    <property type="entry name" value="ZnuA-like"/>
</dbReference>
<dbReference type="Proteomes" id="UP000198728">
    <property type="component" value="Unassembled WGS sequence"/>
</dbReference>
<dbReference type="Pfam" id="PF01297">
    <property type="entry name" value="ZnuA"/>
    <property type="match status" value="1"/>
</dbReference>
<dbReference type="GO" id="GO:0006829">
    <property type="term" value="P:zinc ion transport"/>
    <property type="evidence" value="ECO:0007669"/>
    <property type="project" value="UniProtKB-KW"/>
</dbReference>
<dbReference type="PANTHER" id="PTHR42953">
    <property type="entry name" value="HIGH-AFFINITY ZINC UPTAKE SYSTEM PROTEIN ZNUA-RELATED"/>
    <property type="match status" value="1"/>
</dbReference>
<keyword evidence="3" id="KW-0813">Transport</keyword>
<keyword evidence="5" id="KW-0862">Zinc</keyword>
<dbReference type="InterPro" id="IPR050492">
    <property type="entry name" value="Bact_metal-bind_prot9"/>
</dbReference>
<dbReference type="GO" id="GO:0046872">
    <property type="term" value="F:metal ion binding"/>
    <property type="evidence" value="ECO:0007669"/>
    <property type="project" value="InterPro"/>
</dbReference>
<sequence length="338" mass="35712">MTKRLTSWVAVALSMPAVAMAEVPSVATDIAPIHSLVAKVMGELGAPSLIVPPGASPHGYAMRPSEARALSEADLVVWAGEGLEPWLSKSIASLAGDAEALELLEVPGTQLHEFRSNDLFEHEEAAHAGAVQHASEGDHADEHHHDHDDEEAENDHHDGEGDHDHHDHHGTDPHAWLDPANAQVWLTAIAEALSAIDPENGTAYADNAAAAQAELATLGADITDELAPLGDVRFIVLHDAFQYFERRFGLQAVGALSLGDAADPTAARVAALRDEVRRAGVSCMVTEPQFNAALVDTVAEGANVKTVVLDPLGVSHDPGQGLYTATLRDIADGFATCR</sequence>
<evidence type="ECO:0000256" key="6">
    <source>
        <dbReference type="SAM" id="MobiDB-lite"/>
    </source>
</evidence>
<feature type="compositionally biased region" description="Basic and acidic residues" evidence="6">
    <location>
        <begin position="154"/>
        <end position="172"/>
    </location>
</feature>
<dbReference type="OrthoDB" id="7346865at2"/>
<evidence type="ECO:0000256" key="4">
    <source>
        <dbReference type="ARBA" id="ARBA00022729"/>
    </source>
</evidence>
<keyword evidence="4 7" id="KW-0732">Signal</keyword>
<accession>A0A1I1FR30</accession>
<evidence type="ECO:0000256" key="5">
    <source>
        <dbReference type="ARBA" id="ARBA00022906"/>
    </source>
</evidence>
<protein>
    <recommendedName>
        <fullName evidence="2">High-affinity zinc uptake system protein ZnuA</fullName>
    </recommendedName>
</protein>
<feature type="region of interest" description="Disordered" evidence="6">
    <location>
        <begin position="127"/>
        <end position="176"/>
    </location>
</feature>
<feature type="compositionally biased region" description="Basic and acidic residues" evidence="6">
    <location>
        <begin position="135"/>
        <end position="147"/>
    </location>
</feature>
<feature type="signal peptide" evidence="7">
    <location>
        <begin position="1"/>
        <end position="21"/>
    </location>
</feature>
<dbReference type="Gene3D" id="3.40.50.1980">
    <property type="entry name" value="Nitrogenase molybdenum iron protein domain"/>
    <property type="match status" value="2"/>
</dbReference>
<organism evidence="8 9">
    <name type="scientific">Tropicimonas isoalkanivorans</name>
    <dbReference type="NCBI Taxonomy" id="441112"/>
    <lineage>
        <taxon>Bacteria</taxon>
        <taxon>Pseudomonadati</taxon>
        <taxon>Pseudomonadota</taxon>
        <taxon>Alphaproteobacteria</taxon>
        <taxon>Rhodobacterales</taxon>
        <taxon>Roseobacteraceae</taxon>
        <taxon>Tropicimonas</taxon>
    </lineage>
</organism>
<evidence type="ECO:0000313" key="9">
    <source>
        <dbReference type="Proteomes" id="UP000198728"/>
    </source>
</evidence>
<keyword evidence="9" id="KW-1185">Reference proteome</keyword>
<gene>
    <name evidence="8" type="ORF">SAMN04488094_102254</name>
</gene>
<reference evidence="8 9" key="1">
    <citation type="submission" date="2016-10" db="EMBL/GenBank/DDBJ databases">
        <authorList>
            <person name="de Groot N.N."/>
        </authorList>
    </citation>
    <scope>NUCLEOTIDE SEQUENCE [LARGE SCALE GENOMIC DNA]</scope>
    <source>
        <strain evidence="8 9">DSM 19548</strain>
    </source>
</reference>
<evidence type="ECO:0000313" key="8">
    <source>
        <dbReference type="EMBL" id="SFC01897.1"/>
    </source>
</evidence>
<keyword evidence="5" id="KW-0864">Zinc transport</keyword>
<name>A0A1I1FR30_9RHOB</name>